<dbReference type="HOGENOM" id="CLU_1677483_0_0_1"/>
<evidence type="ECO:0000313" key="3">
    <source>
        <dbReference type="Proteomes" id="UP000007963"/>
    </source>
</evidence>
<proteinExistence type="predicted"/>
<gene>
    <name evidence="2" type="ORF">ATEG_05962</name>
</gene>
<organism evidence="2 3">
    <name type="scientific">Aspergillus terreus (strain NIH 2624 / FGSC A1156)</name>
    <dbReference type="NCBI Taxonomy" id="341663"/>
    <lineage>
        <taxon>Eukaryota</taxon>
        <taxon>Fungi</taxon>
        <taxon>Dikarya</taxon>
        <taxon>Ascomycota</taxon>
        <taxon>Pezizomycotina</taxon>
        <taxon>Eurotiomycetes</taxon>
        <taxon>Eurotiomycetidae</taxon>
        <taxon>Eurotiales</taxon>
        <taxon>Aspergillaceae</taxon>
        <taxon>Aspergillus</taxon>
        <taxon>Aspergillus subgen. Circumdati</taxon>
    </lineage>
</organism>
<name>Q0CK22_ASPTN</name>
<dbReference type="OrthoDB" id="10425692at2759"/>
<dbReference type="EMBL" id="CH476601">
    <property type="protein sequence ID" value="EAU33723.1"/>
    <property type="molecule type" value="Genomic_DNA"/>
</dbReference>
<dbReference type="RefSeq" id="XP_001215140.1">
    <property type="nucleotide sequence ID" value="XM_001215140.1"/>
</dbReference>
<evidence type="ECO:0000313" key="2">
    <source>
        <dbReference type="EMBL" id="EAU33723.1"/>
    </source>
</evidence>
<dbReference type="AlphaFoldDB" id="Q0CK22"/>
<accession>Q0CK22</accession>
<feature type="signal peptide" evidence="1">
    <location>
        <begin position="1"/>
        <end position="17"/>
    </location>
</feature>
<reference evidence="3" key="1">
    <citation type="submission" date="2005-09" db="EMBL/GenBank/DDBJ databases">
        <title>Annotation of the Aspergillus terreus NIH2624 genome.</title>
        <authorList>
            <person name="Birren B.W."/>
            <person name="Lander E.S."/>
            <person name="Galagan J.E."/>
            <person name="Nusbaum C."/>
            <person name="Devon K."/>
            <person name="Henn M."/>
            <person name="Ma L.-J."/>
            <person name="Jaffe D.B."/>
            <person name="Butler J."/>
            <person name="Alvarez P."/>
            <person name="Gnerre S."/>
            <person name="Grabherr M."/>
            <person name="Kleber M."/>
            <person name="Mauceli E.W."/>
            <person name="Brockman W."/>
            <person name="Rounsley S."/>
            <person name="Young S.K."/>
            <person name="LaButti K."/>
            <person name="Pushparaj V."/>
            <person name="DeCaprio D."/>
            <person name="Crawford M."/>
            <person name="Koehrsen M."/>
            <person name="Engels R."/>
            <person name="Montgomery P."/>
            <person name="Pearson M."/>
            <person name="Howarth C."/>
            <person name="Larson L."/>
            <person name="Luoma S."/>
            <person name="White J."/>
            <person name="Alvarado L."/>
            <person name="Kodira C.D."/>
            <person name="Zeng Q."/>
            <person name="Oleary S."/>
            <person name="Yandava C."/>
            <person name="Denning D.W."/>
            <person name="Nierman W.C."/>
            <person name="Milne T."/>
            <person name="Madden K."/>
        </authorList>
    </citation>
    <scope>NUCLEOTIDE SEQUENCE [LARGE SCALE GENOMIC DNA]</scope>
    <source>
        <strain evidence="3">NIH 2624 / FGSC A1156</strain>
    </source>
</reference>
<keyword evidence="1" id="KW-0732">Signal</keyword>
<dbReference type="GeneID" id="4321398"/>
<dbReference type="VEuPathDB" id="FungiDB:ATEG_05962"/>
<evidence type="ECO:0000256" key="1">
    <source>
        <dbReference type="SAM" id="SignalP"/>
    </source>
</evidence>
<feature type="chain" id="PRO_5004170372" evidence="1">
    <location>
        <begin position="18"/>
        <end position="157"/>
    </location>
</feature>
<dbReference type="Proteomes" id="UP000007963">
    <property type="component" value="Unassembled WGS sequence"/>
</dbReference>
<protein>
    <submittedName>
        <fullName evidence="2">Uncharacterized protein</fullName>
    </submittedName>
</protein>
<sequence length="157" mass="16742">MKASILGSILFVALATASPMESHPSPNGVAMDMAMKRGMGMDMKDMPSADMNMKHGMRMGKMPSSNDDEGVGMKREMDVDMDNVPADGGNDPMGMNMPMEGKGQLPGMEMGMPTGGAMEGMPRGMPRAENMPGMDMGMDEDMVEGMGMGQNKEGMME</sequence>